<proteinExistence type="predicted"/>
<dbReference type="PANTHER" id="PTHR12526">
    <property type="entry name" value="GLYCOSYLTRANSFERASE"/>
    <property type="match status" value="1"/>
</dbReference>
<evidence type="ECO:0000313" key="3">
    <source>
        <dbReference type="Proteomes" id="UP001418796"/>
    </source>
</evidence>
<dbReference type="InterPro" id="IPR001296">
    <property type="entry name" value="Glyco_trans_1"/>
</dbReference>
<name>A0ABU9VM96_9BACI</name>
<keyword evidence="2" id="KW-0808">Transferase</keyword>
<dbReference type="EMBL" id="JBCITK010000001">
    <property type="protein sequence ID" value="MEN0644953.1"/>
    <property type="molecule type" value="Genomic_DNA"/>
</dbReference>
<sequence length="404" mass="47566">MKKYNLVFFPFHDFDKWEKEGYRTRDAHLFTKLSERNDINKILIINRPESGIERIIKPKNKIKKDVEISRNNRCILNEFKKDIYILDFKTYDIIKPLIQKRNWWVTAYANHSLNQEIIKSIKKLNMEEDIIIYSNVVINWEAVKNIKDYFNNVKFVFDIVDDQTQISKNSRYIASIKKGYKLNSNQSDVLISTSKNVSHLTSRNITEISNGVNVDHFRKHIYSNTRNKLGFSSDDKIVFYIGKIHERIDFDIVESALKKYPRYKFVFCGPILGKNKFKNLTKKYEHLYWYGDVHYNDIPKFISIADVCIIPHKLNELTKTQSPLKLLEYISCGKPVVTTNINGVSGDLSKLVSITNNNEDFIHAIGKEIDKKTVINYDFPFEYTWEAKVQEIMDCIKEVKVDIK</sequence>
<keyword evidence="3" id="KW-1185">Reference proteome</keyword>
<comment type="caution">
    <text evidence="2">The sequence shown here is derived from an EMBL/GenBank/DDBJ whole genome shotgun (WGS) entry which is preliminary data.</text>
</comment>
<dbReference type="SUPFAM" id="SSF53756">
    <property type="entry name" value="UDP-Glycosyltransferase/glycogen phosphorylase"/>
    <property type="match status" value="1"/>
</dbReference>
<dbReference type="GO" id="GO:0016757">
    <property type="term" value="F:glycosyltransferase activity"/>
    <property type="evidence" value="ECO:0007669"/>
    <property type="project" value="UniProtKB-KW"/>
</dbReference>
<protein>
    <submittedName>
        <fullName evidence="2">Glycosyltransferase</fullName>
        <ecNumber evidence="2">2.4.-.-</ecNumber>
    </submittedName>
</protein>
<dbReference type="RefSeq" id="WP_343131576.1">
    <property type="nucleotide sequence ID" value="NZ_JBCITK010000001.1"/>
</dbReference>
<evidence type="ECO:0000259" key="1">
    <source>
        <dbReference type="Pfam" id="PF00534"/>
    </source>
</evidence>
<gene>
    <name evidence="2" type="ORF">MKY91_17490</name>
</gene>
<keyword evidence="2" id="KW-0328">Glycosyltransferase</keyword>
<feature type="domain" description="Glycosyl transferase family 1" evidence="1">
    <location>
        <begin position="224"/>
        <end position="345"/>
    </location>
</feature>
<accession>A0ABU9VM96</accession>
<dbReference type="Pfam" id="PF00534">
    <property type="entry name" value="Glycos_transf_1"/>
    <property type="match status" value="1"/>
</dbReference>
<dbReference type="Gene3D" id="3.40.50.2000">
    <property type="entry name" value="Glycogen Phosphorylase B"/>
    <property type="match status" value="1"/>
</dbReference>
<organism evidence="2 3">
    <name type="scientific">Alkalicoccobacillus gibsonii</name>
    <dbReference type="NCBI Taxonomy" id="79881"/>
    <lineage>
        <taxon>Bacteria</taxon>
        <taxon>Bacillati</taxon>
        <taxon>Bacillota</taxon>
        <taxon>Bacilli</taxon>
        <taxon>Bacillales</taxon>
        <taxon>Bacillaceae</taxon>
        <taxon>Alkalicoccobacillus</taxon>
    </lineage>
</organism>
<dbReference type="EC" id="2.4.-.-" evidence="2"/>
<dbReference type="Proteomes" id="UP001418796">
    <property type="component" value="Unassembled WGS sequence"/>
</dbReference>
<reference evidence="2 3" key="1">
    <citation type="submission" date="2024-03" db="EMBL/GenBank/DDBJ databases">
        <title>Bacilli Hybrid Assemblies.</title>
        <authorList>
            <person name="Kovac J."/>
        </authorList>
    </citation>
    <scope>NUCLEOTIDE SEQUENCE [LARGE SCALE GENOMIC DNA]</scope>
    <source>
        <strain evidence="2 3">FSL R7-0666</strain>
    </source>
</reference>
<evidence type="ECO:0000313" key="2">
    <source>
        <dbReference type="EMBL" id="MEN0644953.1"/>
    </source>
</evidence>